<gene>
    <name evidence="1" type="ORF">HF576_01900</name>
</gene>
<sequence>MAITPADLGGDEDLARRILVRARAVAPCITTFELDSDEGKDALAILKGVVARATIVGTGAVASQGRNGTTISFRDIRSSFAQEDLTGLRSLCGVDEAAAPGLPRGSFPKDRPLAKVWPEGEYS</sequence>
<proteinExistence type="predicted"/>
<protein>
    <submittedName>
        <fullName evidence="1">Uncharacterized protein</fullName>
    </submittedName>
</protein>
<comment type="caution">
    <text evidence="1">The sequence shown here is derived from an EMBL/GenBank/DDBJ whole genome shotgun (WGS) entry which is preliminary data.</text>
</comment>
<dbReference type="Proteomes" id="UP001429745">
    <property type="component" value="Unassembled WGS sequence"/>
</dbReference>
<evidence type="ECO:0000313" key="2">
    <source>
        <dbReference type="Proteomes" id="UP001429745"/>
    </source>
</evidence>
<evidence type="ECO:0000313" key="1">
    <source>
        <dbReference type="EMBL" id="NLP82592.1"/>
    </source>
</evidence>
<dbReference type="EMBL" id="JABACI010000001">
    <property type="protein sequence ID" value="NLP82592.1"/>
    <property type="molecule type" value="Genomic_DNA"/>
</dbReference>
<organism evidence="1 2">
    <name type="scientific">Microbacterium salsuginis</name>
    <dbReference type="NCBI Taxonomy" id="2722803"/>
    <lineage>
        <taxon>Bacteria</taxon>
        <taxon>Bacillati</taxon>
        <taxon>Actinomycetota</taxon>
        <taxon>Actinomycetes</taxon>
        <taxon>Micrococcales</taxon>
        <taxon>Microbacteriaceae</taxon>
        <taxon>Microbacterium</taxon>
    </lineage>
</organism>
<accession>A0ABX1K6F9</accession>
<keyword evidence="2" id="KW-1185">Reference proteome</keyword>
<name>A0ABX1K6F9_9MICO</name>
<dbReference type="RefSeq" id="WP_168911084.1">
    <property type="nucleotide sequence ID" value="NZ_JABACI010000001.1"/>
</dbReference>
<reference evidence="1 2" key="1">
    <citation type="submission" date="2020-04" db="EMBL/GenBank/DDBJ databases">
        <title>CFH 90308 Microbacterium sp.</title>
        <authorList>
            <person name="Nie G."/>
            <person name="Ming H."/>
            <person name="Xia T."/>
        </authorList>
    </citation>
    <scope>NUCLEOTIDE SEQUENCE [LARGE SCALE GENOMIC DNA]</scope>
    <source>
        <strain evidence="1 2">CFH 90308</strain>
    </source>
</reference>